<dbReference type="GO" id="GO:0004803">
    <property type="term" value="F:transposase activity"/>
    <property type="evidence" value="ECO:0007669"/>
    <property type="project" value="InterPro"/>
</dbReference>
<keyword evidence="1" id="KW-1133">Transmembrane helix</keyword>
<comment type="caution">
    <text evidence="3">The sequence shown here is derived from an EMBL/GenBank/DDBJ whole genome shotgun (WGS) entry which is preliminary data.</text>
</comment>
<dbReference type="InterPro" id="IPR002686">
    <property type="entry name" value="Transposase_17"/>
</dbReference>
<dbReference type="EMBL" id="AAVN02000011">
    <property type="protein sequence ID" value="EBA38709.1"/>
    <property type="molecule type" value="Genomic_DNA"/>
</dbReference>
<dbReference type="PANTHER" id="PTHR34322">
    <property type="entry name" value="TRANSPOSASE, Y1_TNP DOMAIN-CONTAINING"/>
    <property type="match status" value="1"/>
</dbReference>
<feature type="transmembrane region" description="Helical" evidence="1">
    <location>
        <begin position="12"/>
        <end position="30"/>
    </location>
</feature>
<protein>
    <recommendedName>
        <fullName evidence="2">Transposase IS200-like domain-containing protein</fullName>
    </recommendedName>
</protein>
<keyword evidence="1" id="KW-0812">Transmembrane</keyword>
<accession>A4ECH8</accession>
<dbReference type="Pfam" id="PF01797">
    <property type="entry name" value="Y1_Tnp"/>
    <property type="match status" value="1"/>
</dbReference>
<organism evidence="3 4">
    <name type="scientific">Collinsella aerofaciens (strain ATCC 25986 / DSM 3979 / JCM 10188 / KCTC 3647 / NCTC 11838 / VPI 1003)</name>
    <dbReference type="NCBI Taxonomy" id="411903"/>
    <lineage>
        <taxon>Bacteria</taxon>
        <taxon>Bacillati</taxon>
        <taxon>Actinomycetota</taxon>
        <taxon>Coriobacteriia</taxon>
        <taxon>Coriobacteriales</taxon>
        <taxon>Coriobacteriaceae</taxon>
        <taxon>Collinsella</taxon>
    </lineage>
</organism>
<dbReference type="SMART" id="SM01321">
    <property type="entry name" value="Y1_Tnp"/>
    <property type="match status" value="1"/>
</dbReference>
<sequence length="281" mass="32062">MLPFAEPLTFVGRFGLFLPFLLYAVTTASLEGRVSMTRVARALSELGHYHVMLKGCAGQLIFEDDDDRLYFLNLLNRRFTSAHIRLLAWCLMDNHVHLLFDDLDNQMSVAMHAIDTAYAKHFNQKTGRRGPVFQERFKSVIISDDKQLLRCVRYIHDNPAKAGISSAPLYRWSSFHEYFSHPEICDCEGILNLFGGTEAFYLSSTDGKPNPYFMPEGKHISDMDALEVARALLAPHEPYQLKTLPKSERNRLLAVLRHRGFTIDQISRLTGIGTNIIQRAK</sequence>
<dbReference type="GO" id="GO:0003677">
    <property type="term" value="F:DNA binding"/>
    <property type="evidence" value="ECO:0007669"/>
    <property type="project" value="InterPro"/>
</dbReference>
<dbReference type="PANTHER" id="PTHR34322:SF2">
    <property type="entry name" value="TRANSPOSASE IS200-LIKE DOMAIN-CONTAINING PROTEIN"/>
    <property type="match status" value="1"/>
</dbReference>
<evidence type="ECO:0000256" key="1">
    <source>
        <dbReference type="SAM" id="Phobius"/>
    </source>
</evidence>
<dbReference type="InterPro" id="IPR036515">
    <property type="entry name" value="Transposase_17_sf"/>
</dbReference>
<keyword evidence="1" id="KW-0472">Membrane</keyword>
<dbReference type="SUPFAM" id="SSF143422">
    <property type="entry name" value="Transposase IS200-like"/>
    <property type="match status" value="1"/>
</dbReference>
<feature type="domain" description="Transposase IS200-like" evidence="2">
    <location>
        <begin position="44"/>
        <end position="158"/>
    </location>
</feature>
<evidence type="ECO:0000259" key="2">
    <source>
        <dbReference type="SMART" id="SM01321"/>
    </source>
</evidence>
<dbReference type="GO" id="GO:0006313">
    <property type="term" value="P:DNA transposition"/>
    <property type="evidence" value="ECO:0007669"/>
    <property type="project" value="InterPro"/>
</dbReference>
<dbReference type="AlphaFoldDB" id="A4ECH8"/>
<evidence type="ECO:0000313" key="4">
    <source>
        <dbReference type="Proteomes" id="UP000002979"/>
    </source>
</evidence>
<proteinExistence type="predicted"/>
<dbReference type="Gene3D" id="3.30.70.1290">
    <property type="entry name" value="Transposase IS200-like"/>
    <property type="match status" value="1"/>
</dbReference>
<name>A4ECH8_COLAA</name>
<reference evidence="3 4" key="2">
    <citation type="submission" date="2007-04" db="EMBL/GenBank/DDBJ databases">
        <authorList>
            <person name="Fulton L."/>
            <person name="Clifton S."/>
            <person name="Fulton B."/>
            <person name="Xu J."/>
            <person name="Minx P."/>
            <person name="Mardis E.R."/>
            <person name="Wilson R.K."/>
        </authorList>
    </citation>
    <scope>NUCLEOTIDE SEQUENCE [LARGE SCALE GENOMIC DNA]</scope>
    <source>
        <strain evidence="4">ATCC 25986 / DSM 3979 / JCM 10188 / KCTC 3647 / NCTC 11838 / VPI 1003</strain>
    </source>
</reference>
<gene>
    <name evidence="3" type="ORF">COLAER_02161</name>
</gene>
<reference evidence="3 4" key="1">
    <citation type="submission" date="2007-01" db="EMBL/GenBank/DDBJ databases">
        <title>Draft genome sequence of Collinsella aerofaciens (ATCC 25986).</title>
        <authorList>
            <person name="Sudarsanam P."/>
            <person name="Ley R."/>
            <person name="Guruge J."/>
            <person name="Turnbaugh P.J."/>
            <person name="Mahowald M."/>
            <person name="Liep D."/>
            <person name="Gordon J."/>
        </authorList>
    </citation>
    <scope>NUCLEOTIDE SEQUENCE [LARGE SCALE GENOMIC DNA]</scope>
    <source>
        <strain evidence="4">ATCC 25986 / DSM 3979 / JCM 10188 / KCTC 3647 / NCTC 11838 / VPI 1003</strain>
    </source>
</reference>
<evidence type="ECO:0000313" key="3">
    <source>
        <dbReference type="EMBL" id="EBA38709.1"/>
    </source>
</evidence>
<dbReference type="Proteomes" id="UP000002979">
    <property type="component" value="Unassembled WGS sequence"/>
</dbReference>